<dbReference type="PANTHER" id="PTHR10963:SF55">
    <property type="entry name" value="GLYCOSIDE HYDROLASE FAMILY 16 PROTEIN"/>
    <property type="match status" value="1"/>
</dbReference>
<dbReference type="Gene3D" id="2.60.120.200">
    <property type="match status" value="1"/>
</dbReference>
<organism evidence="4 5">
    <name type="scientific">Lutibacter agarilyticus</name>
    <dbReference type="NCBI Taxonomy" id="1109740"/>
    <lineage>
        <taxon>Bacteria</taxon>
        <taxon>Pseudomonadati</taxon>
        <taxon>Bacteroidota</taxon>
        <taxon>Flavobacteriia</taxon>
        <taxon>Flavobacteriales</taxon>
        <taxon>Flavobacteriaceae</taxon>
        <taxon>Lutibacter</taxon>
    </lineage>
</organism>
<dbReference type="PROSITE" id="PS51257">
    <property type="entry name" value="PROKAR_LIPOPROTEIN"/>
    <property type="match status" value="1"/>
</dbReference>
<name>A0A238WPM5_9FLAO</name>
<gene>
    <name evidence="4" type="ORF">SAMN06265371_103450</name>
</gene>
<reference evidence="4 5" key="1">
    <citation type="submission" date="2017-06" db="EMBL/GenBank/DDBJ databases">
        <authorList>
            <person name="Kim H.J."/>
            <person name="Triplett B.A."/>
        </authorList>
    </citation>
    <scope>NUCLEOTIDE SEQUENCE [LARGE SCALE GENOMIC DNA]</scope>
    <source>
        <strain evidence="4 5">DSM 29150</strain>
    </source>
</reference>
<dbReference type="RefSeq" id="WP_089381093.1">
    <property type="nucleotide sequence ID" value="NZ_FZNT01000003.1"/>
</dbReference>
<dbReference type="Proteomes" id="UP000198384">
    <property type="component" value="Unassembled WGS sequence"/>
</dbReference>
<dbReference type="OrthoDB" id="9809583at2"/>
<dbReference type="InterPro" id="IPR013320">
    <property type="entry name" value="ConA-like_dom_sf"/>
</dbReference>
<dbReference type="SUPFAM" id="SSF49299">
    <property type="entry name" value="PKD domain"/>
    <property type="match status" value="1"/>
</dbReference>
<dbReference type="GO" id="GO:0004553">
    <property type="term" value="F:hydrolase activity, hydrolyzing O-glycosyl compounds"/>
    <property type="evidence" value="ECO:0007669"/>
    <property type="project" value="InterPro"/>
</dbReference>
<evidence type="ECO:0000313" key="5">
    <source>
        <dbReference type="Proteomes" id="UP000198384"/>
    </source>
</evidence>
<dbReference type="PANTHER" id="PTHR10963">
    <property type="entry name" value="GLYCOSYL HYDROLASE-RELATED"/>
    <property type="match status" value="1"/>
</dbReference>
<evidence type="ECO:0000259" key="3">
    <source>
        <dbReference type="PROSITE" id="PS51762"/>
    </source>
</evidence>
<sequence>MKNYIKYSKPFVILGVALILLFSCGGSNDEGDFTPTQPETEQIIPTNLTLDITIVGIDSENPEGDGTGVIKCVANATDAVKYEFRFGNGVEVSSTTGSVEYIYTTRGTNIYSVSVYAYSKTGDYINTFQQIKILVTRPPFDNLVWSDEFNIDGSPDETKWAYNIGTGSNGWGNGEKQYYTDRSENVIVEGGFLKITAKKENYEGSAYTSSRLLTQGKFEFTYGKVEVRAKLPFGEGTWPAIWMLGSNISTVSWPACGEIDIMEHWGHNQNVVQSAMHTPSSYGNTTNHGSQTINDVSTAFHVYTVEWDDQEIVFAVDGLVHYTYNPGSKDSNTWPYTDNQFIILNVAMGSSWFDIDPNFETSSMEIDYVRVYQQ</sequence>
<dbReference type="InterPro" id="IPR050546">
    <property type="entry name" value="Glycosyl_Hydrlase_16"/>
</dbReference>
<dbReference type="InterPro" id="IPR035986">
    <property type="entry name" value="PKD_dom_sf"/>
</dbReference>
<feature type="domain" description="GH16" evidence="3">
    <location>
        <begin position="122"/>
        <end position="374"/>
    </location>
</feature>
<dbReference type="PROSITE" id="PS51762">
    <property type="entry name" value="GH16_2"/>
    <property type="match status" value="1"/>
</dbReference>
<keyword evidence="4" id="KW-0378">Hydrolase</keyword>
<dbReference type="AlphaFoldDB" id="A0A238WPM5"/>
<dbReference type="EMBL" id="FZNT01000003">
    <property type="protein sequence ID" value="SNR48506.1"/>
    <property type="molecule type" value="Genomic_DNA"/>
</dbReference>
<dbReference type="SUPFAM" id="SSF49899">
    <property type="entry name" value="Concanavalin A-like lectins/glucanases"/>
    <property type="match status" value="1"/>
</dbReference>
<dbReference type="GO" id="GO:0005975">
    <property type="term" value="P:carbohydrate metabolic process"/>
    <property type="evidence" value="ECO:0007669"/>
    <property type="project" value="InterPro"/>
</dbReference>
<evidence type="ECO:0000313" key="4">
    <source>
        <dbReference type="EMBL" id="SNR48506.1"/>
    </source>
</evidence>
<evidence type="ECO:0000256" key="1">
    <source>
        <dbReference type="ARBA" id="ARBA00006865"/>
    </source>
</evidence>
<keyword evidence="2" id="KW-0732">Signal</keyword>
<protein>
    <submittedName>
        <fullName evidence="4">Glycosyl hydrolases family 16</fullName>
    </submittedName>
</protein>
<dbReference type="CDD" id="cd08023">
    <property type="entry name" value="GH16_laminarinase_like"/>
    <property type="match status" value="1"/>
</dbReference>
<dbReference type="Pfam" id="PF00722">
    <property type="entry name" value="Glyco_hydro_16"/>
    <property type="match status" value="1"/>
</dbReference>
<evidence type="ECO:0000256" key="2">
    <source>
        <dbReference type="SAM" id="SignalP"/>
    </source>
</evidence>
<dbReference type="InterPro" id="IPR000757">
    <property type="entry name" value="Beta-glucanase-like"/>
</dbReference>
<proteinExistence type="inferred from homology"/>
<accession>A0A238WPM5</accession>
<feature type="signal peptide" evidence="2">
    <location>
        <begin position="1"/>
        <end position="28"/>
    </location>
</feature>
<comment type="similarity">
    <text evidence="1">Belongs to the glycosyl hydrolase 16 family.</text>
</comment>
<keyword evidence="5" id="KW-1185">Reference proteome</keyword>
<feature type="chain" id="PRO_5012263495" evidence="2">
    <location>
        <begin position="29"/>
        <end position="374"/>
    </location>
</feature>